<evidence type="ECO:0008006" key="4">
    <source>
        <dbReference type="Google" id="ProtNLM"/>
    </source>
</evidence>
<dbReference type="AlphaFoldDB" id="A0A1M5HUK1"/>
<keyword evidence="1" id="KW-0812">Transmembrane</keyword>
<sequence length="150" mass="15495">MFTHMIDDFKESASSALRLTSLAAAAVLALFVTTSFLCAAVFVAVLEKYGLVQACLAGAAVFFVATLIAAISYMVRKRQIEKQREARAAAAAKSAVHSALADPMVMAAGLQVIRAIGIKKLIPILAVGGLALGFLASRNAGAASDEAPAE</sequence>
<name>A0A1M5HUK1_9BRAD</name>
<evidence type="ECO:0000313" key="3">
    <source>
        <dbReference type="Proteomes" id="UP000190675"/>
    </source>
</evidence>
<feature type="transmembrane region" description="Helical" evidence="1">
    <location>
        <begin position="21"/>
        <end position="45"/>
    </location>
</feature>
<feature type="transmembrane region" description="Helical" evidence="1">
    <location>
        <begin position="51"/>
        <end position="75"/>
    </location>
</feature>
<organism evidence="2 3">
    <name type="scientific">Bradyrhizobium erythrophlei</name>
    <dbReference type="NCBI Taxonomy" id="1437360"/>
    <lineage>
        <taxon>Bacteria</taxon>
        <taxon>Pseudomonadati</taxon>
        <taxon>Pseudomonadota</taxon>
        <taxon>Alphaproteobacteria</taxon>
        <taxon>Hyphomicrobiales</taxon>
        <taxon>Nitrobacteraceae</taxon>
        <taxon>Bradyrhizobium</taxon>
    </lineage>
</organism>
<dbReference type="EMBL" id="LT670818">
    <property type="protein sequence ID" value="SHG19641.1"/>
    <property type="molecule type" value="Genomic_DNA"/>
</dbReference>
<dbReference type="Proteomes" id="UP000190675">
    <property type="component" value="Chromosome I"/>
</dbReference>
<protein>
    <recommendedName>
        <fullName evidence="4">Holin-X, holin superfamily III</fullName>
    </recommendedName>
</protein>
<evidence type="ECO:0000256" key="1">
    <source>
        <dbReference type="SAM" id="Phobius"/>
    </source>
</evidence>
<dbReference type="OrthoDB" id="8241368at2"/>
<keyword evidence="1" id="KW-0472">Membrane</keyword>
<dbReference type="RefSeq" id="WP_079565041.1">
    <property type="nucleotide sequence ID" value="NZ_LT670818.1"/>
</dbReference>
<accession>A0A1M5HUK1</accession>
<evidence type="ECO:0000313" key="2">
    <source>
        <dbReference type="EMBL" id="SHG19641.1"/>
    </source>
</evidence>
<keyword evidence="1" id="KW-1133">Transmembrane helix</keyword>
<gene>
    <name evidence="2" type="ORF">SAMN05444169_1060</name>
</gene>
<proteinExistence type="predicted"/>
<reference evidence="2 3" key="1">
    <citation type="submission" date="2016-11" db="EMBL/GenBank/DDBJ databases">
        <authorList>
            <person name="Jaros S."/>
            <person name="Januszkiewicz K."/>
            <person name="Wedrychowicz H."/>
        </authorList>
    </citation>
    <scope>NUCLEOTIDE SEQUENCE [LARGE SCALE GENOMIC DNA]</scope>
    <source>
        <strain evidence="2 3">GAS242</strain>
    </source>
</reference>